<dbReference type="CDD" id="cd12913">
    <property type="entry name" value="PDC1_MCP_like"/>
    <property type="match status" value="1"/>
</dbReference>
<dbReference type="EMBL" id="JBHUNF010000002">
    <property type="protein sequence ID" value="MFD2674479.1"/>
    <property type="molecule type" value="Genomic_DNA"/>
</dbReference>
<comment type="caution">
    <text evidence="1">The sequence shown here is derived from an EMBL/GenBank/DDBJ whole genome shotgun (WGS) entry which is preliminary data.</text>
</comment>
<evidence type="ECO:0000313" key="2">
    <source>
        <dbReference type="Proteomes" id="UP001597453"/>
    </source>
</evidence>
<dbReference type="RefSeq" id="WP_066056547.1">
    <property type="nucleotide sequence ID" value="NZ_JBHUNF010000002.1"/>
</dbReference>
<protein>
    <submittedName>
        <fullName evidence="1">Cache domain-containing protein</fullName>
    </submittedName>
</protein>
<evidence type="ECO:0000313" key="1">
    <source>
        <dbReference type="EMBL" id="MFD2674479.1"/>
    </source>
</evidence>
<reference evidence="2" key="1">
    <citation type="journal article" date="2019" name="Int. J. Syst. Evol. Microbiol.">
        <title>The Global Catalogue of Microorganisms (GCM) 10K type strain sequencing project: providing services to taxonomists for standard genome sequencing and annotation.</title>
        <authorList>
            <consortium name="The Broad Institute Genomics Platform"/>
            <consortium name="The Broad Institute Genome Sequencing Center for Infectious Disease"/>
            <person name="Wu L."/>
            <person name="Ma J."/>
        </authorList>
    </citation>
    <scope>NUCLEOTIDE SEQUENCE [LARGE SCALE GENOMIC DNA]</scope>
    <source>
        <strain evidence="2">TISTR 1511</strain>
    </source>
</reference>
<accession>A0ABW5RI41</accession>
<dbReference type="Pfam" id="PF22673">
    <property type="entry name" value="MCP-like_PDC_1"/>
    <property type="match status" value="1"/>
</dbReference>
<organism evidence="1 2">
    <name type="scientific">Gulosibacter bifidus</name>
    <dbReference type="NCBI Taxonomy" id="272239"/>
    <lineage>
        <taxon>Bacteria</taxon>
        <taxon>Bacillati</taxon>
        <taxon>Actinomycetota</taxon>
        <taxon>Actinomycetes</taxon>
        <taxon>Micrococcales</taxon>
        <taxon>Microbacteriaceae</taxon>
        <taxon>Gulosibacter</taxon>
    </lineage>
</organism>
<proteinExistence type="predicted"/>
<name>A0ABW5RI41_9MICO</name>
<dbReference type="Proteomes" id="UP001597453">
    <property type="component" value="Unassembled WGS sequence"/>
</dbReference>
<dbReference type="Gene3D" id="3.30.450.20">
    <property type="entry name" value="PAS domain"/>
    <property type="match status" value="1"/>
</dbReference>
<keyword evidence="2" id="KW-1185">Reference proteome</keyword>
<gene>
    <name evidence="1" type="ORF">ACFSUQ_04095</name>
</gene>
<sequence length="234" mass="25485">MPSVSTAQDLGPAIAAELDQIHAELATSAAALSTLLKIDEAGQIQAISDETQDLIFTRARALMTELPLVHGSGVILDIDRAELPTQSIMWQIRDGEDFATYNFSFEGSGPEYYDFKQQPWYAMPVSTKQPNTFGPYFDYTGVDEFIVTLTSPYYDATGLVALAGADVTVDALQQWFTQATRGLPGTFVLAHPEGRILCANSARFLPGTKIDSSSGLIAKPLPTMQPTFTLWRAP</sequence>